<dbReference type="EMBL" id="KI393016">
    <property type="protein sequence ID" value="ERN09287.1"/>
    <property type="molecule type" value="Genomic_DNA"/>
</dbReference>
<protein>
    <submittedName>
        <fullName evidence="2">Uncharacterized protein</fullName>
    </submittedName>
</protein>
<evidence type="ECO:0000256" key="1">
    <source>
        <dbReference type="SAM" id="MobiDB-lite"/>
    </source>
</evidence>
<evidence type="ECO:0000313" key="3">
    <source>
        <dbReference type="Proteomes" id="UP000017836"/>
    </source>
</evidence>
<proteinExistence type="predicted"/>
<organism evidence="2 3">
    <name type="scientific">Amborella trichopoda</name>
    <dbReference type="NCBI Taxonomy" id="13333"/>
    <lineage>
        <taxon>Eukaryota</taxon>
        <taxon>Viridiplantae</taxon>
        <taxon>Streptophyta</taxon>
        <taxon>Embryophyta</taxon>
        <taxon>Tracheophyta</taxon>
        <taxon>Spermatophyta</taxon>
        <taxon>Magnoliopsida</taxon>
        <taxon>Amborellales</taxon>
        <taxon>Amborellaceae</taxon>
        <taxon>Amborella</taxon>
    </lineage>
</organism>
<evidence type="ECO:0000313" key="2">
    <source>
        <dbReference type="EMBL" id="ERN09287.1"/>
    </source>
</evidence>
<dbReference type="AlphaFoldDB" id="W1PH16"/>
<reference evidence="3" key="1">
    <citation type="journal article" date="2013" name="Science">
        <title>The Amborella genome and the evolution of flowering plants.</title>
        <authorList>
            <consortium name="Amborella Genome Project"/>
        </authorList>
    </citation>
    <scope>NUCLEOTIDE SEQUENCE [LARGE SCALE GENOMIC DNA]</scope>
</reference>
<sequence length="102" mass="11846">MTTTRARLMRKARLKRAMVEMRKECETDEEDERRTKRINDKKREIKIDEENERSTKRKNDKGKVVAEDEEKGSLGYFREDQKRADGLQAAISVAGSLGKVVC</sequence>
<dbReference type="Proteomes" id="UP000017836">
    <property type="component" value="Unassembled WGS sequence"/>
</dbReference>
<name>W1PH16_AMBTC</name>
<dbReference type="Gramene" id="ERN09287">
    <property type="protein sequence ID" value="ERN09287"/>
    <property type="gene ID" value="AMTR_s00149p00071830"/>
</dbReference>
<feature type="region of interest" description="Disordered" evidence="1">
    <location>
        <begin position="24"/>
        <end position="72"/>
    </location>
</feature>
<accession>W1PH16</accession>
<gene>
    <name evidence="2" type="ORF">AMTR_s00149p00071830</name>
</gene>
<feature type="compositionally biased region" description="Basic and acidic residues" evidence="1">
    <location>
        <begin position="32"/>
        <end position="54"/>
    </location>
</feature>
<keyword evidence="3" id="KW-1185">Reference proteome</keyword>
<dbReference type="HOGENOM" id="CLU_2281277_0_0_1"/>